<accession>A0A8J2XJ73</accession>
<evidence type="ECO:0000256" key="6">
    <source>
        <dbReference type="SAM" id="SignalP"/>
    </source>
</evidence>
<dbReference type="PROSITE" id="PS51123">
    <property type="entry name" value="OMPA_2"/>
    <property type="match status" value="1"/>
</dbReference>
<dbReference type="PRINTS" id="PR01021">
    <property type="entry name" value="OMPADOMAIN"/>
</dbReference>
<feature type="signal peptide" evidence="6">
    <location>
        <begin position="1"/>
        <end position="33"/>
    </location>
</feature>
<evidence type="ECO:0000313" key="8">
    <source>
        <dbReference type="EMBL" id="GGA19002.1"/>
    </source>
</evidence>
<reference evidence="8" key="1">
    <citation type="journal article" date="2014" name="Int. J. Syst. Evol. Microbiol.">
        <title>Complete genome sequence of Corynebacterium casei LMG S-19264T (=DSM 44701T), isolated from a smear-ripened cheese.</title>
        <authorList>
            <consortium name="US DOE Joint Genome Institute (JGI-PGF)"/>
            <person name="Walter F."/>
            <person name="Albersmeier A."/>
            <person name="Kalinowski J."/>
            <person name="Ruckert C."/>
        </authorList>
    </citation>
    <scope>NUCLEOTIDE SEQUENCE</scope>
    <source>
        <strain evidence="8">CGMCC 1.12785</strain>
    </source>
</reference>
<dbReference type="InterPro" id="IPR006665">
    <property type="entry name" value="OmpA-like"/>
</dbReference>
<feature type="chain" id="PRO_5035230448" description="OmpA-like domain-containing protein" evidence="6">
    <location>
        <begin position="34"/>
        <end position="597"/>
    </location>
</feature>
<proteinExistence type="predicted"/>
<keyword evidence="9" id="KW-1185">Reference proteome</keyword>
<dbReference type="Pfam" id="PF00691">
    <property type="entry name" value="OmpA"/>
    <property type="match status" value="1"/>
</dbReference>
<sequence>MPTEDRRRRHPRLNVLAAASTAAALLIAGCSPAEEDDPQPAPPEPEETPAEPAIITDDDGFRTSTTLPEPVAERIVALPGEDGEETAKLQVVSLDSDGDFARLVYAWLAPETGSELSPQQVSPFFSRSQAAPWMRLIDRGASEVIAPLRADGRFANDGAVSAGAAMAAAPDPEPMSEEHDFSKARINCVCSSLPRSAPRDGVALVYIDFPAPESDEIDLFFAEWAEPLRGVPVTAGTPFELPEDDGLTQLTPRSHEMSGQYGTGAVSYDRQPLSARSESLSGVSTTIAGESQEVSLPADVLFEFGESELSADAEQVIEDAAEKLNAEAAGQTVVIEGHTDNIDSHEVNQRLSEDRAEAVAEAITPLLDDGISVETEGHSYDRPLAPNQDAEGNDLPENRELNRRVSFRYTATEDSGHGIDLGAEELQDLDEAEQTQAEPGALASYVLPAPEEDETEHELRFDVLGAERDGMTVTMRFALGLAGTGYEANAFRGSRAAEDPQLLGKNAYSGGTEPGLGNLGLVDVAAGRQYFPVSAPSHCVCSEVLATGRDLPDEGTPAFAEFELPPDLDGPLILRIPDSAQIELPQELVAELTAGTD</sequence>
<dbReference type="InterPro" id="IPR006664">
    <property type="entry name" value="OMP_bac"/>
</dbReference>
<evidence type="ECO:0000256" key="3">
    <source>
        <dbReference type="ARBA" id="ARBA00023237"/>
    </source>
</evidence>
<organism evidence="8 9">
    <name type="scientific">Sediminivirga luteola</name>
    <dbReference type="NCBI Taxonomy" id="1774748"/>
    <lineage>
        <taxon>Bacteria</taxon>
        <taxon>Bacillati</taxon>
        <taxon>Actinomycetota</taxon>
        <taxon>Actinomycetes</taxon>
        <taxon>Micrococcales</taxon>
        <taxon>Brevibacteriaceae</taxon>
        <taxon>Sediminivirga</taxon>
    </lineage>
</organism>
<evidence type="ECO:0000313" key="9">
    <source>
        <dbReference type="Proteomes" id="UP000616114"/>
    </source>
</evidence>
<evidence type="ECO:0000256" key="2">
    <source>
        <dbReference type="ARBA" id="ARBA00023136"/>
    </source>
</evidence>
<dbReference type="InterPro" id="IPR036737">
    <property type="entry name" value="OmpA-like_sf"/>
</dbReference>
<dbReference type="PANTHER" id="PTHR30329">
    <property type="entry name" value="STATOR ELEMENT OF FLAGELLAR MOTOR COMPLEX"/>
    <property type="match status" value="1"/>
</dbReference>
<dbReference type="PANTHER" id="PTHR30329:SF21">
    <property type="entry name" value="LIPOPROTEIN YIAD-RELATED"/>
    <property type="match status" value="1"/>
</dbReference>
<comment type="caution">
    <text evidence="8">The sequence shown here is derived from an EMBL/GenBank/DDBJ whole genome shotgun (WGS) entry which is preliminary data.</text>
</comment>
<dbReference type="Proteomes" id="UP000616114">
    <property type="component" value="Unassembled WGS sequence"/>
</dbReference>
<reference evidence="8" key="2">
    <citation type="submission" date="2020-09" db="EMBL/GenBank/DDBJ databases">
        <authorList>
            <person name="Sun Q."/>
            <person name="Zhou Y."/>
        </authorList>
    </citation>
    <scope>NUCLEOTIDE SEQUENCE</scope>
    <source>
        <strain evidence="8">CGMCC 1.12785</strain>
    </source>
</reference>
<keyword evidence="6" id="KW-0732">Signal</keyword>
<gene>
    <name evidence="8" type="ORF">GCM10011333_22690</name>
</gene>
<dbReference type="CDD" id="cd07185">
    <property type="entry name" value="OmpA_C-like"/>
    <property type="match status" value="1"/>
</dbReference>
<dbReference type="AlphaFoldDB" id="A0A8J2XJ73"/>
<name>A0A8J2XJ73_9MICO</name>
<evidence type="ECO:0000256" key="5">
    <source>
        <dbReference type="SAM" id="MobiDB-lite"/>
    </source>
</evidence>
<dbReference type="RefSeq" id="WP_188550999.1">
    <property type="nucleotide sequence ID" value="NZ_BMFY01000009.1"/>
</dbReference>
<evidence type="ECO:0000256" key="1">
    <source>
        <dbReference type="ARBA" id="ARBA00004442"/>
    </source>
</evidence>
<feature type="region of interest" description="Disordered" evidence="5">
    <location>
        <begin position="29"/>
        <end position="66"/>
    </location>
</feature>
<dbReference type="Gene3D" id="3.30.1330.60">
    <property type="entry name" value="OmpA-like domain"/>
    <property type="match status" value="1"/>
</dbReference>
<comment type="subcellular location">
    <subcellularLocation>
        <location evidence="1">Cell outer membrane</location>
    </subcellularLocation>
</comment>
<feature type="region of interest" description="Disordered" evidence="5">
    <location>
        <begin position="369"/>
        <end position="398"/>
    </location>
</feature>
<dbReference type="SUPFAM" id="SSF103088">
    <property type="entry name" value="OmpA-like"/>
    <property type="match status" value="1"/>
</dbReference>
<keyword evidence="3" id="KW-0998">Cell outer membrane</keyword>
<protein>
    <recommendedName>
        <fullName evidence="7">OmpA-like domain-containing protein</fullName>
    </recommendedName>
</protein>
<feature type="domain" description="OmpA-like" evidence="7">
    <location>
        <begin position="289"/>
        <end position="413"/>
    </location>
</feature>
<dbReference type="InterPro" id="IPR050330">
    <property type="entry name" value="Bact_OuterMem_StrucFunc"/>
</dbReference>
<dbReference type="PROSITE" id="PS51257">
    <property type="entry name" value="PROKAR_LIPOPROTEIN"/>
    <property type="match status" value="1"/>
</dbReference>
<evidence type="ECO:0000256" key="4">
    <source>
        <dbReference type="PROSITE-ProRule" id="PRU00473"/>
    </source>
</evidence>
<evidence type="ECO:0000259" key="7">
    <source>
        <dbReference type="PROSITE" id="PS51123"/>
    </source>
</evidence>
<keyword evidence="2 4" id="KW-0472">Membrane</keyword>
<feature type="compositionally biased region" description="Acidic residues" evidence="5">
    <location>
        <begin position="33"/>
        <end position="49"/>
    </location>
</feature>
<dbReference type="GO" id="GO:0009279">
    <property type="term" value="C:cell outer membrane"/>
    <property type="evidence" value="ECO:0007669"/>
    <property type="project" value="UniProtKB-SubCell"/>
</dbReference>
<dbReference type="EMBL" id="BMFY01000009">
    <property type="protein sequence ID" value="GGA19002.1"/>
    <property type="molecule type" value="Genomic_DNA"/>
</dbReference>